<dbReference type="PANTHER" id="PTHR44329">
    <property type="entry name" value="SERINE/THREONINE-PROTEIN KINASE TNNI3K-RELATED"/>
    <property type="match status" value="1"/>
</dbReference>
<evidence type="ECO:0000256" key="1">
    <source>
        <dbReference type="SAM" id="MobiDB-lite"/>
    </source>
</evidence>
<feature type="region of interest" description="Disordered" evidence="1">
    <location>
        <begin position="865"/>
        <end position="892"/>
    </location>
</feature>
<dbReference type="Pfam" id="PF07714">
    <property type="entry name" value="PK_Tyr_Ser-Thr"/>
    <property type="match status" value="1"/>
</dbReference>
<sequence length="1395" mass="154231">MPRAINACPPKPQSLELYAYAAHLHVNSDDQLSSYVYEVYDADEGDLCDITFAPNGDILDDSGPSHSTECDRRHPWAAFDYTNTCQENDIDETHVLELLLSRWRAAGFYERAQIAREVTSRVFYKESSWIDFDDDDFDSESCVDSDVASATGSGPGISDLPLSSESVSDEDEDKVQTPLEDLLADMLNDCMNGLPLSAFPLQAPEFDDEFIASLCLPVIHPLTSSHGGLPSHAKDDISEVLNDYADRAWSYRPLPVAESESAEQNDPMYPPPYLSPVLSGPSPPGSTAEAPPPFPQEITDLLRMAASLLYKEIQSNLYTVRDLRDHKLGTAQNGSLLSHLETLRHLVASCPDKVLSVAEGAETFKDALKDGVVLDIFLEYLMTSDAFELQPNTADCGVFDNFIQTYEALCLPSIDKLKYLDLEDISLEDVAAYARAIIQLHGRFGSATMYDKLGSLEPISSVITGGDQILADKCSTVALPELIPLADNRTNLEANVLPPDEAVLYQELISMIRDEEKLIELLHQEDKSEAQSIIDLIQHMLRFPQVTDIARKELLTVLLRLSTATALYPRTFRLADDPQVNKEPITCGYYGDILRGYVQEQCVCVKVVKVYRKGSKSQKFLKSFMREIVIWGQLEHPNILPFYGVYHLDNAEQRICLVSPWMENGTLVDFLKVCPPDTNKLLLVKDIVSGLEYLHDKMIVHGDLKGINILVTLCGRACLTDFGLASTSNTGIVFPSTLESTGHQGATPRYEAPELLIDCEETVHRTTSSDMYAFGGVCYEIFTGNVPFYECAAPYTIISKIIKGETPSRPAESEFGATDQPPEDIWSIMNSCWSPSPCARPSATDILLSRAIRFLLDERPEDQETWSSTKYGYRASVSSDSDPEDDDNEQTAEENRLWFELDIASRRDTAVYKPNPFSIAKINAIARASAVPPAPPAPPMPKQSSPRNGPGTLDHFFKAHRNFIREKRGKSIPAVVNDSNATSIKGPVANVAERRHKAPDSGASIDRPMPFLFTPASLSAHKPHSPVTNHAHISTKPDDAGVNLDLSLGAQSTQPHIPECIPSDLPSHPVSNQRDGKGAREVHLPSPVKPASWAATNFPKPKTKVKTEAPTTVLPTPQSLSIRTQTSPQPRAFSTSSHLLRQVCTTSLSGRNCRASDERVLEPRPGNTLHMHKAPKIAKVSHGDSLTARPKESHCYDFGQNDDESWSTLPLPKKKFKPRFLLVFSMRLKSSGPFRIPGLMNNVGVQKTGMSSTSAARVITFLPTPLLVDDIPQKVECKLEGNIQQFSSPPSSPISKFWHGSLEEVDVTLDRPSSPPTSDPAEEDTGTLELAFNSGEVEAKYLKILQKIHQHKSVRQFLWDALELPSCCYVRRDSDVDNGEDIRILSWSALLNSKA</sequence>
<dbReference type="PROSITE" id="PS50011">
    <property type="entry name" value="PROTEIN_KINASE_DOM"/>
    <property type="match status" value="1"/>
</dbReference>
<dbReference type="SUPFAM" id="SSF56112">
    <property type="entry name" value="Protein kinase-like (PK-like)"/>
    <property type="match status" value="1"/>
</dbReference>
<organism evidence="3 4">
    <name type="scientific">Leucocoprinus birnbaumii</name>
    <dbReference type="NCBI Taxonomy" id="56174"/>
    <lineage>
        <taxon>Eukaryota</taxon>
        <taxon>Fungi</taxon>
        <taxon>Dikarya</taxon>
        <taxon>Basidiomycota</taxon>
        <taxon>Agaricomycotina</taxon>
        <taxon>Agaricomycetes</taxon>
        <taxon>Agaricomycetidae</taxon>
        <taxon>Agaricales</taxon>
        <taxon>Agaricineae</taxon>
        <taxon>Agaricaceae</taxon>
        <taxon>Leucocoprinus</taxon>
    </lineage>
</organism>
<dbReference type="InterPro" id="IPR011009">
    <property type="entry name" value="Kinase-like_dom_sf"/>
</dbReference>
<evidence type="ECO:0000313" key="4">
    <source>
        <dbReference type="Proteomes" id="UP001213000"/>
    </source>
</evidence>
<evidence type="ECO:0000313" key="3">
    <source>
        <dbReference type="EMBL" id="KAJ3563661.1"/>
    </source>
</evidence>
<dbReference type="SMART" id="SM00220">
    <property type="entry name" value="S_TKc"/>
    <property type="match status" value="1"/>
</dbReference>
<dbReference type="InterPro" id="IPR001245">
    <property type="entry name" value="Ser-Thr/Tyr_kinase_cat_dom"/>
</dbReference>
<dbReference type="PROSITE" id="PS00108">
    <property type="entry name" value="PROTEIN_KINASE_ST"/>
    <property type="match status" value="1"/>
</dbReference>
<gene>
    <name evidence="3" type="ORF">NP233_g8798</name>
</gene>
<dbReference type="EMBL" id="JANIEX010000735">
    <property type="protein sequence ID" value="KAJ3563661.1"/>
    <property type="molecule type" value="Genomic_DNA"/>
</dbReference>
<feature type="region of interest" description="Disordered" evidence="1">
    <location>
        <begin position="257"/>
        <end position="294"/>
    </location>
</feature>
<dbReference type="GO" id="GO:0004674">
    <property type="term" value="F:protein serine/threonine kinase activity"/>
    <property type="evidence" value="ECO:0007669"/>
    <property type="project" value="TreeGrafter"/>
</dbReference>
<dbReference type="InterPro" id="IPR000719">
    <property type="entry name" value="Prot_kinase_dom"/>
</dbReference>
<accession>A0AAD5YTI0</accession>
<keyword evidence="4" id="KW-1185">Reference proteome</keyword>
<feature type="region of interest" description="Disordered" evidence="1">
    <location>
        <begin position="930"/>
        <end position="950"/>
    </location>
</feature>
<feature type="compositionally biased region" description="Acidic residues" evidence="1">
    <location>
        <begin position="881"/>
        <end position="892"/>
    </location>
</feature>
<reference evidence="3" key="1">
    <citation type="submission" date="2022-07" db="EMBL/GenBank/DDBJ databases">
        <title>Genome Sequence of Leucocoprinus birnbaumii.</title>
        <authorList>
            <person name="Buettner E."/>
        </authorList>
    </citation>
    <scope>NUCLEOTIDE SEQUENCE</scope>
    <source>
        <strain evidence="3">VT141</strain>
    </source>
</reference>
<feature type="compositionally biased region" description="Pro residues" evidence="1">
    <location>
        <begin position="932"/>
        <end position="941"/>
    </location>
</feature>
<proteinExistence type="predicted"/>
<dbReference type="Proteomes" id="UP001213000">
    <property type="component" value="Unassembled WGS sequence"/>
</dbReference>
<name>A0AAD5YTI0_9AGAR</name>
<evidence type="ECO:0000259" key="2">
    <source>
        <dbReference type="PROSITE" id="PS50011"/>
    </source>
</evidence>
<protein>
    <recommendedName>
        <fullName evidence="2">Protein kinase domain-containing protein</fullName>
    </recommendedName>
</protein>
<dbReference type="InterPro" id="IPR008271">
    <property type="entry name" value="Ser/Thr_kinase_AS"/>
</dbReference>
<dbReference type="Gene3D" id="1.10.510.10">
    <property type="entry name" value="Transferase(Phosphotransferase) domain 1"/>
    <property type="match status" value="1"/>
</dbReference>
<dbReference type="InterPro" id="IPR051681">
    <property type="entry name" value="Ser/Thr_Kinases-Pseudokinases"/>
</dbReference>
<dbReference type="GO" id="GO:0005524">
    <property type="term" value="F:ATP binding"/>
    <property type="evidence" value="ECO:0007669"/>
    <property type="project" value="InterPro"/>
</dbReference>
<comment type="caution">
    <text evidence="3">The sequence shown here is derived from an EMBL/GenBank/DDBJ whole genome shotgun (WGS) entry which is preliminary data.</text>
</comment>
<feature type="region of interest" description="Disordered" evidence="1">
    <location>
        <begin position="143"/>
        <end position="174"/>
    </location>
</feature>
<dbReference type="PANTHER" id="PTHR44329:SF214">
    <property type="entry name" value="PROTEIN KINASE DOMAIN-CONTAINING PROTEIN"/>
    <property type="match status" value="1"/>
</dbReference>
<feature type="domain" description="Protein kinase" evidence="2">
    <location>
        <begin position="579"/>
        <end position="855"/>
    </location>
</feature>